<proteinExistence type="inferred from homology"/>
<keyword evidence="3" id="KW-0378">Hydrolase</keyword>
<evidence type="ECO:0000313" key="4">
    <source>
        <dbReference type="EMBL" id="KAA8816016.1"/>
    </source>
</evidence>
<dbReference type="Pfam" id="PF02452">
    <property type="entry name" value="PemK_toxin"/>
    <property type="match status" value="1"/>
</dbReference>
<evidence type="ECO:0000256" key="3">
    <source>
        <dbReference type="PIRNR" id="PIRNR033490"/>
    </source>
</evidence>
<keyword evidence="3" id="KW-0540">Nuclease</keyword>
<evidence type="ECO:0000313" key="5">
    <source>
        <dbReference type="Proteomes" id="UP000326060"/>
    </source>
</evidence>
<dbReference type="InterPro" id="IPR003477">
    <property type="entry name" value="PemK-like"/>
</dbReference>
<dbReference type="RefSeq" id="WP_150394546.1">
    <property type="nucleotide sequence ID" value="NZ_RZJP01000003.1"/>
</dbReference>
<comment type="caution">
    <text evidence="4">The sequence shown here is derived from an EMBL/GenBank/DDBJ whole genome shotgun (WGS) entry which is preliminary data.</text>
</comment>
<evidence type="ECO:0000256" key="1">
    <source>
        <dbReference type="ARBA" id="ARBA00007521"/>
    </source>
</evidence>
<dbReference type="AlphaFoldDB" id="A0A5M9ZBN5"/>
<dbReference type="PIRSF" id="PIRSF033490">
    <property type="entry name" value="MazF"/>
    <property type="match status" value="1"/>
</dbReference>
<dbReference type="SUPFAM" id="SSF50118">
    <property type="entry name" value="Cell growth inhibitor/plasmid maintenance toxic component"/>
    <property type="match status" value="1"/>
</dbReference>
<comment type="similarity">
    <text evidence="1 3">Belongs to the PemK/MazF family.</text>
</comment>
<accession>A0A5M9ZBN5</accession>
<evidence type="ECO:0000256" key="2">
    <source>
        <dbReference type="ARBA" id="ARBA00022649"/>
    </source>
</evidence>
<dbReference type="EMBL" id="RZJP01000003">
    <property type="protein sequence ID" value="KAA8816016.1"/>
    <property type="molecule type" value="Genomic_DNA"/>
</dbReference>
<dbReference type="GO" id="GO:0016787">
    <property type="term" value="F:hydrolase activity"/>
    <property type="evidence" value="ECO:0007669"/>
    <property type="project" value="UniProtKB-KW"/>
</dbReference>
<sequence length="129" mass="14765">MTAWRYGDVLLVDLDPSKGHEQKKRRPVVVVSNDDFNRNCSLTVVIAISHGRGDFELHLPITAVRREDEDGWIDGYAQVEQICALDLEERNPVHIGRLKEEDMDQITGILISCYIQPEMMVIPNYAQQD</sequence>
<protein>
    <recommendedName>
        <fullName evidence="3">mRNA interferase</fullName>
        <ecNumber evidence="3">3.1.-.-</ecNumber>
    </recommendedName>
</protein>
<dbReference type="InterPro" id="IPR011067">
    <property type="entry name" value="Plasmid_toxin/cell-grow_inhib"/>
</dbReference>
<dbReference type="PANTHER" id="PTHR33988">
    <property type="entry name" value="ENDORIBONUCLEASE MAZF-RELATED"/>
    <property type="match status" value="1"/>
</dbReference>
<gene>
    <name evidence="4" type="ORF">EMB92_08745</name>
</gene>
<name>A0A5M9ZBN5_9BIFI</name>
<dbReference type="GO" id="GO:0003677">
    <property type="term" value="F:DNA binding"/>
    <property type="evidence" value="ECO:0007669"/>
    <property type="project" value="InterPro"/>
</dbReference>
<keyword evidence="3" id="KW-0255">Endonuclease</keyword>
<dbReference type="GO" id="GO:0006402">
    <property type="term" value="P:mRNA catabolic process"/>
    <property type="evidence" value="ECO:0007669"/>
    <property type="project" value="TreeGrafter"/>
</dbReference>
<dbReference type="GO" id="GO:0016075">
    <property type="term" value="P:rRNA catabolic process"/>
    <property type="evidence" value="ECO:0007669"/>
    <property type="project" value="TreeGrafter"/>
</dbReference>
<reference evidence="4 5" key="1">
    <citation type="journal article" date="2019" name="Syst. Appl. Microbiol.">
        <title>Characterization of Bifidobacterium species in feaces of the Egyptian fruit bat: Description of B. vespertilionis sp. nov. and B. rousetti sp. nov.</title>
        <authorList>
            <person name="Modesto M."/>
            <person name="Satti M."/>
            <person name="Watanabe K."/>
            <person name="Puglisi E."/>
            <person name="Morelli L."/>
            <person name="Huang C.-H."/>
            <person name="Liou J.-S."/>
            <person name="Miyashita M."/>
            <person name="Tamura T."/>
            <person name="Saito S."/>
            <person name="Mori K."/>
            <person name="Huang L."/>
            <person name="Sciavilla P."/>
            <person name="Sandri C."/>
            <person name="Spiezio C."/>
            <person name="Vitali F."/>
            <person name="Cavalieri D."/>
            <person name="Perpetuini G."/>
            <person name="Tofalo R."/>
            <person name="Bonetti A."/>
            <person name="Arita M."/>
            <person name="Mattarelli P."/>
        </authorList>
    </citation>
    <scope>NUCLEOTIDE SEQUENCE [LARGE SCALE GENOMIC DNA]</scope>
    <source>
        <strain evidence="4 5">RST27</strain>
    </source>
</reference>
<dbReference type="Gene3D" id="2.30.30.110">
    <property type="match status" value="1"/>
</dbReference>
<organism evidence="4 5">
    <name type="scientific">Bifidobacterium callitrichos</name>
    <dbReference type="NCBI Taxonomy" id="762209"/>
    <lineage>
        <taxon>Bacteria</taxon>
        <taxon>Bacillati</taxon>
        <taxon>Actinomycetota</taxon>
        <taxon>Actinomycetes</taxon>
        <taxon>Bifidobacteriales</taxon>
        <taxon>Bifidobacteriaceae</taxon>
        <taxon>Bifidobacterium</taxon>
    </lineage>
</organism>
<comment type="function">
    <text evidence="3">Toxic component of a type II toxin-antitoxin (TA) system.</text>
</comment>
<dbReference type="Proteomes" id="UP000326060">
    <property type="component" value="Unassembled WGS sequence"/>
</dbReference>
<keyword evidence="2" id="KW-1277">Toxin-antitoxin system</keyword>
<dbReference type="EC" id="3.1.-.-" evidence="3"/>
<dbReference type="GO" id="GO:0004521">
    <property type="term" value="F:RNA endonuclease activity"/>
    <property type="evidence" value="ECO:0007669"/>
    <property type="project" value="TreeGrafter"/>
</dbReference>